<dbReference type="PANTHER" id="PTHR11710">
    <property type="entry name" value="40S RIBOSOMAL PROTEIN S19"/>
    <property type="match status" value="1"/>
</dbReference>
<gene>
    <name evidence="5" type="primary">LOC113795051</name>
</gene>
<dbReference type="PANTHER" id="PTHR11710:SF0">
    <property type="entry name" value="40S RIBOSOMAL PROTEIN S19"/>
    <property type="match status" value="1"/>
</dbReference>
<name>A0A6P6Y6W3_DERPT</name>
<dbReference type="AlphaFoldDB" id="A0A6P6Y6W3"/>
<dbReference type="InterPro" id="IPR001266">
    <property type="entry name" value="Ribosomal_eS19"/>
</dbReference>
<dbReference type="GO" id="GO:0003735">
    <property type="term" value="F:structural constituent of ribosome"/>
    <property type="evidence" value="ECO:0007669"/>
    <property type="project" value="InterPro"/>
</dbReference>
<sequence>MNSQVKSIGVKGVDQSEFVVALAAFLKRSGKLKVPDWSDLVKTANFKELAPYDDDWFYTRCASIARHLYHRSPVGVGAITKIYGGRNRRGVRPSHFGRGGSNIARKSLQALEAVNWVEKDANSGGRRLTSQGYKDLDRIAAQLKEASRKKILEEAAAAAAASATVPVAVQ</sequence>
<dbReference type="GO" id="GO:0000028">
    <property type="term" value="P:ribosomal small subunit assembly"/>
    <property type="evidence" value="ECO:0007669"/>
    <property type="project" value="TreeGrafter"/>
</dbReference>
<keyword evidence="4" id="KW-1185">Reference proteome</keyword>
<proteinExistence type="inferred from homology"/>
<dbReference type="KEGG" id="dpte:113795051"/>
<dbReference type="InParanoid" id="A0A6P6Y6W3"/>
<dbReference type="Proteomes" id="UP000515146">
    <property type="component" value="Unplaced"/>
</dbReference>
<keyword evidence="2" id="KW-0689">Ribosomal protein</keyword>
<dbReference type="GO" id="GO:0003723">
    <property type="term" value="F:RNA binding"/>
    <property type="evidence" value="ECO:0007669"/>
    <property type="project" value="TreeGrafter"/>
</dbReference>
<comment type="similarity">
    <text evidence="1">Belongs to the eukaryotic ribosomal protein eS19 family.</text>
</comment>
<dbReference type="SMART" id="SM01413">
    <property type="entry name" value="Ribosomal_S19e"/>
    <property type="match status" value="1"/>
</dbReference>
<dbReference type="SUPFAM" id="SSF46785">
    <property type="entry name" value="Winged helix' DNA-binding domain"/>
    <property type="match status" value="1"/>
</dbReference>
<dbReference type="RefSeq" id="XP_027201030.1">
    <property type="nucleotide sequence ID" value="XM_027345229.1"/>
</dbReference>
<dbReference type="Pfam" id="PF01090">
    <property type="entry name" value="Ribosomal_S19e"/>
    <property type="match status" value="1"/>
</dbReference>
<dbReference type="OrthoDB" id="428974at2759"/>
<dbReference type="Gene3D" id="1.10.10.10">
    <property type="entry name" value="Winged helix-like DNA-binding domain superfamily/Winged helix DNA-binding domain"/>
    <property type="match status" value="1"/>
</dbReference>
<organism evidence="4 5">
    <name type="scientific">Dermatophagoides pteronyssinus</name>
    <name type="common">European house dust mite</name>
    <dbReference type="NCBI Taxonomy" id="6956"/>
    <lineage>
        <taxon>Eukaryota</taxon>
        <taxon>Metazoa</taxon>
        <taxon>Ecdysozoa</taxon>
        <taxon>Arthropoda</taxon>
        <taxon>Chelicerata</taxon>
        <taxon>Arachnida</taxon>
        <taxon>Acari</taxon>
        <taxon>Acariformes</taxon>
        <taxon>Sarcoptiformes</taxon>
        <taxon>Astigmata</taxon>
        <taxon>Psoroptidia</taxon>
        <taxon>Analgoidea</taxon>
        <taxon>Pyroglyphidae</taxon>
        <taxon>Dermatophagoidinae</taxon>
        <taxon>Dermatophagoides</taxon>
    </lineage>
</organism>
<reference evidence="5" key="1">
    <citation type="submission" date="2025-08" db="UniProtKB">
        <authorList>
            <consortium name="RefSeq"/>
        </authorList>
    </citation>
    <scope>IDENTIFICATION</scope>
    <source>
        <strain evidence="5">Airmid</strain>
    </source>
</reference>
<keyword evidence="3" id="KW-0687">Ribonucleoprotein</keyword>
<protein>
    <submittedName>
        <fullName evidence="5">40S ribosomal protein S19-like</fullName>
    </submittedName>
</protein>
<dbReference type="InterPro" id="IPR036388">
    <property type="entry name" value="WH-like_DNA-bd_sf"/>
</dbReference>
<dbReference type="FunFam" id="1.10.10.10:FF:000118">
    <property type="entry name" value="40S ribosomal protein S19"/>
    <property type="match status" value="1"/>
</dbReference>
<accession>A0A6P6Y6W3</accession>
<dbReference type="GeneID" id="113795051"/>
<evidence type="ECO:0000313" key="5">
    <source>
        <dbReference type="RefSeq" id="XP_027201030.1"/>
    </source>
</evidence>
<dbReference type="InterPro" id="IPR036390">
    <property type="entry name" value="WH_DNA-bd_sf"/>
</dbReference>
<dbReference type="OMA" id="WAPFVKT"/>
<evidence type="ECO:0000256" key="2">
    <source>
        <dbReference type="ARBA" id="ARBA00022980"/>
    </source>
</evidence>
<dbReference type="GO" id="GO:0022627">
    <property type="term" value="C:cytosolic small ribosomal subunit"/>
    <property type="evidence" value="ECO:0007669"/>
    <property type="project" value="TreeGrafter"/>
</dbReference>
<evidence type="ECO:0000256" key="1">
    <source>
        <dbReference type="ARBA" id="ARBA00010014"/>
    </source>
</evidence>
<evidence type="ECO:0000313" key="4">
    <source>
        <dbReference type="Proteomes" id="UP000515146"/>
    </source>
</evidence>
<dbReference type="GO" id="GO:0002181">
    <property type="term" value="P:cytoplasmic translation"/>
    <property type="evidence" value="ECO:0007669"/>
    <property type="project" value="UniProtKB-ARBA"/>
</dbReference>
<dbReference type="FunCoup" id="A0A6P6Y6W3">
    <property type="interactions" value="1219"/>
</dbReference>
<evidence type="ECO:0000256" key="3">
    <source>
        <dbReference type="ARBA" id="ARBA00023274"/>
    </source>
</evidence>